<comment type="caution">
    <text evidence="1">The sequence shown here is derived from an EMBL/GenBank/DDBJ whole genome shotgun (WGS) entry which is preliminary data.</text>
</comment>
<name>A0ABU3NVR8_9FIRM</name>
<accession>A0ABU3NVR8</accession>
<dbReference type="EMBL" id="JAUOZS010000001">
    <property type="protein sequence ID" value="MDT8900912.1"/>
    <property type="molecule type" value="Genomic_DNA"/>
</dbReference>
<dbReference type="RefSeq" id="WP_413779444.1">
    <property type="nucleotide sequence ID" value="NZ_JAUOZS010000001.1"/>
</dbReference>
<organism evidence="1 2">
    <name type="scientific">Anaeroselena agilis</name>
    <dbReference type="NCBI Taxonomy" id="3063788"/>
    <lineage>
        <taxon>Bacteria</taxon>
        <taxon>Bacillati</taxon>
        <taxon>Bacillota</taxon>
        <taxon>Negativicutes</taxon>
        <taxon>Acetonemataceae</taxon>
        <taxon>Anaeroselena</taxon>
    </lineage>
</organism>
<sequence length="261" mass="29236">MYKHHEDALNAITVIKRVDADEVRVIDLADIHYGALACLKTKLINLVQRILAIPNLFVIIGGDSTESANTVSRSSLYDEACHGSDQILQLREILKPLADAKRILFVRSGNHGMKRAKATNGIPPEQMLAALLDVPFFRGGGIVILNARKNQYIIATWHTGKAPARFAWLQTNVNFFEHKHDVGQRTVLFATPNRLTKQWLVRPTINVQTSSFLGWAGYAMDEGYAPLPNHVPVAVFSGRKEDWDVYVLDDIRLLERSLGMP</sequence>
<evidence type="ECO:0008006" key="3">
    <source>
        <dbReference type="Google" id="ProtNLM"/>
    </source>
</evidence>
<protein>
    <recommendedName>
        <fullName evidence="3">Calcineurin-like phosphoesterase domain-containing protein</fullName>
    </recommendedName>
</protein>
<evidence type="ECO:0000313" key="1">
    <source>
        <dbReference type="EMBL" id="MDT8900912.1"/>
    </source>
</evidence>
<reference evidence="1 2" key="1">
    <citation type="submission" date="2023-07" db="EMBL/GenBank/DDBJ databases">
        <title>The novel representative of Negativicutes class, Anaeroselena agilis gen. nov. sp. nov.</title>
        <authorList>
            <person name="Prokofeva M.I."/>
            <person name="Elcheninov A.G."/>
            <person name="Klyukina A."/>
            <person name="Kublanov I.V."/>
            <person name="Frolov E.N."/>
            <person name="Podosokorskaya O.A."/>
        </authorList>
    </citation>
    <scope>NUCLEOTIDE SEQUENCE [LARGE SCALE GENOMIC DNA]</scope>
    <source>
        <strain evidence="1 2">4137-cl</strain>
    </source>
</reference>
<evidence type="ECO:0000313" key="2">
    <source>
        <dbReference type="Proteomes" id="UP001254848"/>
    </source>
</evidence>
<keyword evidence="2" id="KW-1185">Reference proteome</keyword>
<proteinExistence type="predicted"/>
<gene>
    <name evidence="1" type="ORF">Q4T40_06650</name>
</gene>
<dbReference type="Proteomes" id="UP001254848">
    <property type="component" value="Unassembled WGS sequence"/>
</dbReference>